<accession>A0ABQ7BC89</accession>
<name>A0ABQ7BC89_BRACR</name>
<evidence type="ECO:0000313" key="3">
    <source>
        <dbReference type="Proteomes" id="UP000266723"/>
    </source>
</evidence>
<keyword evidence="3" id="KW-1185">Reference proteome</keyword>
<dbReference type="EMBL" id="QGKV02001507">
    <property type="protein sequence ID" value="KAF3530154.1"/>
    <property type="molecule type" value="Genomic_DNA"/>
</dbReference>
<organism evidence="2 3">
    <name type="scientific">Brassica cretica</name>
    <name type="common">Mustard</name>
    <dbReference type="NCBI Taxonomy" id="69181"/>
    <lineage>
        <taxon>Eukaryota</taxon>
        <taxon>Viridiplantae</taxon>
        <taxon>Streptophyta</taxon>
        <taxon>Embryophyta</taxon>
        <taxon>Tracheophyta</taxon>
        <taxon>Spermatophyta</taxon>
        <taxon>Magnoliopsida</taxon>
        <taxon>eudicotyledons</taxon>
        <taxon>Gunneridae</taxon>
        <taxon>Pentapetalae</taxon>
        <taxon>rosids</taxon>
        <taxon>malvids</taxon>
        <taxon>Brassicales</taxon>
        <taxon>Brassicaceae</taxon>
        <taxon>Brassiceae</taxon>
        <taxon>Brassica</taxon>
    </lineage>
</organism>
<comment type="caution">
    <text evidence="2">The sequence shown here is derived from an EMBL/GenBank/DDBJ whole genome shotgun (WGS) entry which is preliminary data.</text>
</comment>
<dbReference type="Gene3D" id="2.60.120.10">
    <property type="entry name" value="Jelly Rolls"/>
    <property type="match status" value="1"/>
</dbReference>
<dbReference type="PANTHER" id="PTHR10309">
    <property type="entry name" value="MANNOSE-6-PHOSPHATE ISOMERASE"/>
    <property type="match status" value="1"/>
</dbReference>
<dbReference type="InterPro" id="IPR016305">
    <property type="entry name" value="Mannose-6-P_Isomerase"/>
</dbReference>
<reference evidence="2 3" key="1">
    <citation type="journal article" date="2020" name="BMC Genomics">
        <title>Intraspecific diversification of the crop wild relative Brassica cretica Lam. using demographic model selection.</title>
        <authorList>
            <person name="Kioukis A."/>
            <person name="Michalopoulou V.A."/>
            <person name="Briers L."/>
            <person name="Pirintsos S."/>
            <person name="Studholme D.J."/>
            <person name="Pavlidis P."/>
            <person name="Sarris P.F."/>
        </authorList>
    </citation>
    <scope>NUCLEOTIDE SEQUENCE [LARGE SCALE GENOMIC DNA]</scope>
    <source>
        <strain evidence="3">cv. PFS-1207/04</strain>
    </source>
</reference>
<feature type="domain" description="Phosphomannose isomerase type I catalytic" evidence="1">
    <location>
        <begin position="215"/>
        <end position="237"/>
    </location>
</feature>
<protein>
    <recommendedName>
        <fullName evidence="1">Phosphomannose isomerase type I catalytic domain-containing protein</fullName>
    </recommendedName>
</protein>
<dbReference type="PANTHER" id="PTHR10309:SF9">
    <property type="entry name" value="MANNOSE-6-PHOSPHATE ISOMERASE 1"/>
    <property type="match status" value="1"/>
</dbReference>
<dbReference type="InterPro" id="IPR046457">
    <property type="entry name" value="PMI_typeI_cat"/>
</dbReference>
<dbReference type="SUPFAM" id="SSF51182">
    <property type="entry name" value="RmlC-like cupins"/>
    <property type="match status" value="2"/>
</dbReference>
<sequence>MSELRPEINRFIMFLKAFFGLCGKAKVENKIHSQSYKTSNSSSIQESSPEKSSTTFFRRHQIHHLFSTSTTPLFAPVKCSTLETECQAVSRPNVVDILQERGLLESVTSENLRLISPLSSKAAVSSVQVDMLMIASSDLDLRWKLVEVCMSLGGWFTEYTRRIPMTIDSTQPYVELWMGTHESGPIYLEDDADGSNCVTLRSCCRWRRFKHIRINDNHKPEMALAYTQFKALCGFIPLQCSESYKELIGEQTRLISPLSSTAAVSSVQVDMLMIASSDLDLRWKLAEMNQLVYRVYTANSNDQIDSTQPYAELWMDRGLIKTLSLLEKWGCDLPFLFKVLSVASIQAHPDKDDNHKPEMALAYTQFKALCGFIPLQRVEEDIVEGKGLVLSSGKKNKVVIRIS</sequence>
<proteinExistence type="predicted"/>
<dbReference type="InterPro" id="IPR014710">
    <property type="entry name" value="RmlC-like_jellyroll"/>
</dbReference>
<dbReference type="Proteomes" id="UP000266723">
    <property type="component" value="Unassembled WGS sequence"/>
</dbReference>
<evidence type="ECO:0000259" key="1">
    <source>
        <dbReference type="Pfam" id="PF20511"/>
    </source>
</evidence>
<evidence type="ECO:0000313" key="2">
    <source>
        <dbReference type="EMBL" id="KAF3530154.1"/>
    </source>
</evidence>
<dbReference type="InterPro" id="IPR011051">
    <property type="entry name" value="RmlC_Cupin_sf"/>
</dbReference>
<feature type="domain" description="Phosphomannose isomerase type I catalytic" evidence="1">
    <location>
        <begin position="327"/>
        <end position="374"/>
    </location>
</feature>
<dbReference type="Pfam" id="PF20511">
    <property type="entry name" value="PMI_typeI_cat"/>
    <property type="match status" value="2"/>
</dbReference>
<gene>
    <name evidence="2" type="ORF">DY000_02044024</name>
</gene>